<dbReference type="InterPro" id="IPR036047">
    <property type="entry name" value="F-box-like_dom_sf"/>
</dbReference>
<dbReference type="InterPro" id="IPR032675">
    <property type="entry name" value="LRR_dom_sf"/>
</dbReference>
<protein>
    <recommendedName>
        <fullName evidence="1">F-box domain-containing protein</fullName>
    </recommendedName>
</protein>
<evidence type="ECO:0000313" key="2">
    <source>
        <dbReference type="EMBL" id="TFL02814.1"/>
    </source>
</evidence>
<name>A0A5C3QWS9_9AGAR</name>
<dbReference type="Proteomes" id="UP000305067">
    <property type="component" value="Unassembled WGS sequence"/>
</dbReference>
<accession>A0A5C3QWS9</accession>
<dbReference type="Gene3D" id="1.20.1280.50">
    <property type="match status" value="1"/>
</dbReference>
<evidence type="ECO:0000313" key="3">
    <source>
        <dbReference type="Proteomes" id="UP000305067"/>
    </source>
</evidence>
<dbReference type="PANTHER" id="PTHR38926:SF5">
    <property type="entry name" value="F-BOX AND LEUCINE-RICH REPEAT PROTEIN 6"/>
    <property type="match status" value="1"/>
</dbReference>
<dbReference type="Gene3D" id="3.80.10.10">
    <property type="entry name" value="Ribonuclease Inhibitor"/>
    <property type="match status" value="1"/>
</dbReference>
<dbReference type="AlphaFoldDB" id="A0A5C3QWS9"/>
<feature type="domain" description="F-box" evidence="1">
    <location>
        <begin position="13"/>
        <end position="61"/>
    </location>
</feature>
<sequence length="492" mass="55494">MDHPRPAFQNLDISFIDGLPDDIFLLIFLELSQKAPPWLMGIVCRRWRSIVLSCSQLWSTIIVTDRDSLLRNKWAIHKFCQRLEAQLDRAASGVLEGTIDVYHLEEEYSGVPASKLEMRATLLRIISQIHRFSSLHLNGNCLELDLLPSIPPTFSHLQDLSVFHPSWFDTGFLRNTPILRHFRTNGVPMAALHALHWTYLSVINIEDSSAHLTALLDAFRAANNVTTLCMELIERDDPGVEIPHTTSVQLAKLHKMELAFYGWSPSDSCVLPHLLGYIRTPHLQELDINDCSGDVFHVVQLFLFSSRCTPMLTRLHIQTMFLDQQHTKILADLLPDLLSLKSLSVGSSLSSSDDEEDELVDIDAIVDVLNEPKHGSQSQSSIICPLLEEMEFTQVAVSFRAISQLLETRSPAFIGVSQATRDTLTDIQADHPPDPVLTSLRMIATSFTDSVVPWEQKQQWSLSTGIRGLTEQELIRYIQKKNDDSEGQCAPE</sequence>
<organism evidence="2 3">
    <name type="scientific">Pterulicium gracile</name>
    <dbReference type="NCBI Taxonomy" id="1884261"/>
    <lineage>
        <taxon>Eukaryota</taxon>
        <taxon>Fungi</taxon>
        <taxon>Dikarya</taxon>
        <taxon>Basidiomycota</taxon>
        <taxon>Agaricomycotina</taxon>
        <taxon>Agaricomycetes</taxon>
        <taxon>Agaricomycetidae</taxon>
        <taxon>Agaricales</taxon>
        <taxon>Pleurotineae</taxon>
        <taxon>Pterulaceae</taxon>
        <taxon>Pterulicium</taxon>
    </lineage>
</organism>
<gene>
    <name evidence="2" type="ORF">BDV98DRAFT_564877</name>
</gene>
<dbReference type="SUPFAM" id="SSF52047">
    <property type="entry name" value="RNI-like"/>
    <property type="match status" value="1"/>
</dbReference>
<proteinExistence type="predicted"/>
<keyword evidence="3" id="KW-1185">Reference proteome</keyword>
<evidence type="ECO:0000259" key="1">
    <source>
        <dbReference type="PROSITE" id="PS50181"/>
    </source>
</evidence>
<dbReference type="OrthoDB" id="3365698at2759"/>
<dbReference type="PANTHER" id="PTHR38926">
    <property type="entry name" value="F-BOX DOMAIN CONTAINING PROTEIN, EXPRESSED"/>
    <property type="match status" value="1"/>
</dbReference>
<dbReference type="PROSITE" id="PS50181">
    <property type="entry name" value="FBOX"/>
    <property type="match status" value="1"/>
</dbReference>
<dbReference type="InterPro" id="IPR001810">
    <property type="entry name" value="F-box_dom"/>
</dbReference>
<reference evidence="2 3" key="1">
    <citation type="journal article" date="2019" name="Nat. Ecol. Evol.">
        <title>Megaphylogeny resolves global patterns of mushroom evolution.</title>
        <authorList>
            <person name="Varga T."/>
            <person name="Krizsan K."/>
            <person name="Foldi C."/>
            <person name="Dima B."/>
            <person name="Sanchez-Garcia M."/>
            <person name="Sanchez-Ramirez S."/>
            <person name="Szollosi G.J."/>
            <person name="Szarkandi J.G."/>
            <person name="Papp V."/>
            <person name="Albert L."/>
            <person name="Andreopoulos W."/>
            <person name="Angelini C."/>
            <person name="Antonin V."/>
            <person name="Barry K.W."/>
            <person name="Bougher N.L."/>
            <person name="Buchanan P."/>
            <person name="Buyck B."/>
            <person name="Bense V."/>
            <person name="Catcheside P."/>
            <person name="Chovatia M."/>
            <person name="Cooper J."/>
            <person name="Damon W."/>
            <person name="Desjardin D."/>
            <person name="Finy P."/>
            <person name="Geml J."/>
            <person name="Haridas S."/>
            <person name="Hughes K."/>
            <person name="Justo A."/>
            <person name="Karasinski D."/>
            <person name="Kautmanova I."/>
            <person name="Kiss B."/>
            <person name="Kocsube S."/>
            <person name="Kotiranta H."/>
            <person name="LaButti K.M."/>
            <person name="Lechner B.E."/>
            <person name="Liimatainen K."/>
            <person name="Lipzen A."/>
            <person name="Lukacs Z."/>
            <person name="Mihaltcheva S."/>
            <person name="Morgado L.N."/>
            <person name="Niskanen T."/>
            <person name="Noordeloos M.E."/>
            <person name="Ohm R.A."/>
            <person name="Ortiz-Santana B."/>
            <person name="Ovrebo C."/>
            <person name="Racz N."/>
            <person name="Riley R."/>
            <person name="Savchenko A."/>
            <person name="Shiryaev A."/>
            <person name="Soop K."/>
            <person name="Spirin V."/>
            <person name="Szebenyi C."/>
            <person name="Tomsovsky M."/>
            <person name="Tulloss R.E."/>
            <person name="Uehling J."/>
            <person name="Grigoriev I.V."/>
            <person name="Vagvolgyi C."/>
            <person name="Papp T."/>
            <person name="Martin F.M."/>
            <person name="Miettinen O."/>
            <person name="Hibbett D.S."/>
            <person name="Nagy L.G."/>
        </authorList>
    </citation>
    <scope>NUCLEOTIDE SEQUENCE [LARGE SCALE GENOMIC DNA]</scope>
    <source>
        <strain evidence="2 3">CBS 309.79</strain>
    </source>
</reference>
<dbReference type="SUPFAM" id="SSF81383">
    <property type="entry name" value="F-box domain"/>
    <property type="match status" value="1"/>
</dbReference>
<dbReference type="EMBL" id="ML178821">
    <property type="protein sequence ID" value="TFL02814.1"/>
    <property type="molecule type" value="Genomic_DNA"/>
</dbReference>